<evidence type="ECO:0000313" key="3">
    <source>
        <dbReference type="Proteomes" id="UP000092445"/>
    </source>
</evidence>
<keyword evidence="1" id="KW-0472">Membrane</keyword>
<accession>A0A1A9Z6Q3</accession>
<dbReference type="Proteomes" id="UP000092445">
    <property type="component" value="Unassembled WGS sequence"/>
</dbReference>
<protein>
    <submittedName>
        <fullName evidence="2">Uncharacterized protein</fullName>
    </submittedName>
</protein>
<keyword evidence="1" id="KW-1133">Transmembrane helix</keyword>
<evidence type="ECO:0000256" key="1">
    <source>
        <dbReference type="SAM" id="Phobius"/>
    </source>
</evidence>
<organism evidence="2 3">
    <name type="scientific">Glossina pallidipes</name>
    <name type="common">Tsetse fly</name>
    <dbReference type="NCBI Taxonomy" id="7398"/>
    <lineage>
        <taxon>Eukaryota</taxon>
        <taxon>Metazoa</taxon>
        <taxon>Ecdysozoa</taxon>
        <taxon>Arthropoda</taxon>
        <taxon>Hexapoda</taxon>
        <taxon>Insecta</taxon>
        <taxon>Pterygota</taxon>
        <taxon>Neoptera</taxon>
        <taxon>Endopterygota</taxon>
        <taxon>Diptera</taxon>
        <taxon>Brachycera</taxon>
        <taxon>Muscomorpha</taxon>
        <taxon>Hippoboscoidea</taxon>
        <taxon>Glossinidae</taxon>
        <taxon>Glossina</taxon>
    </lineage>
</organism>
<reference evidence="2" key="2">
    <citation type="submission" date="2020-05" db="UniProtKB">
        <authorList>
            <consortium name="EnsemblMetazoa"/>
        </authorList>
    </citation>
    <scope>IDENTIFICATION</scope>
    <source>
        <strain evidence="2">IAEA</strain>
    </source>
</reference>
<evidence type="ECO:0000313" key="2">
    <source>
        <dbReference type="EnsemblMetazoa" id="GPAI005501-PA"/>
    </source>
</evidence>
<feature type="transmembrane region" description="Helical" evidence="1">
    <location>
        <begin position="18"/>
        <end position="42"/>
    </location>
</feature>
<keyword evidence="1" id="KW-0812">Transmembrane</keyword>
<dbReference type="VEuPathDB" id="VectorBase:GPAI005501"/>
<proteinExistence type="predicted"/>
<sequence length="129" mass="14842">MLYKNSNNNDNGKTNSNVLNFICICHAIATLVTIAYNVTYVYRHHCRQHQHRHHRGSLQKLNIYGNPDALSTTCKAPVKEKILSDNFLESGSSGLLFTLYLLFEACKYFYHLPRRKHAQSVNDNTNENV</sequence>
<name>A0A1A9Z6Q3_GLOPL</name>
<keyword evidence="3" id="KW-1185">Reference proteome</keyword>
<dbReference type="EnsemblMetazoa" id="GPAI005501-RA">
    <property type="protein sequence ID" value="GPAI005501-PA"/>
    <property type="gene ID" value="GPAI005501"/>
</dbReference>
<reference evidence="3" key="1">
    <citation type="submission" date="2014-03" db="EMBL/GenBank/DDBJ databases">
        <authorList>
            <person name="Aksoy S."/>
            <person name="Warren W."/>
            <person name="Wilson R.K."/>
        </authorList>
    </citation>
    <scope>NUCLEOTIDE SEQUENCE [LARGE SCALE GENOMIC DNA]</scope>
    <source>
        <strain evidence="3">IAEA</strain>
    </source>
</reference>
<dbReference type="AlphaFoldDB" id="A0A1A9Z6Q3"/>